<evidence type="ECO:0000256" key="9">
    <source>
        <dbReference type="ARBA" id="ARBA00023134"/>
    </source>
</evidence>
<comment type="caution">
    <text evidence="16">The sequence shown here is derived from an EMBL/GenBank/DDBJ whole genome shotgun (WGS) entry which is preliminary data.</text>
</comment>
<dbReference type="CDD" id="cd03704">
    <property type="entry name" value="eRF3_C_III"/>
    <property type="match status" value="1"/>
</dbReference>
<keyword evidence="4" id="KW-0963">Cytoplasm</keyword>
<keyword evidence="17" id="KW-1185">Reference proteome</keyword>
<dbReference type="GO" id="GO:0002184">
    <property type="term" value="P:cytoplasmic translational termination"/>
    <property type="evidence" value="ECO:0007669"/>
    <property type="project" value="UniProtKB-ARBA"/>
</dbReference>
<dbReference type="InterPro" id="IPR009001">
    <property type="entry name" value="Transl_elong_EF1A/Init_IF2_C"/>
</dbReference>
<dbReference type="InterPro" id="IPR009000">
    <property type="entry name" value="Transl_B-barrel_sf"/>
</dbReference>
<dbReference type="Pfam" id="PF22594">
    <property type="entry name" value="GTP-eEF1A_C"/>
    <property type="match status" value="1"/>
</dbReference>
<evidence type="ECO:0000256" key="10">
    <source>
        <dbReference type="ARBA" id="ARBA00029585"/>
    </source>
</evidence>
<evidence type="ECO:0000256" key="14">
    <source>
        <dbReference type="SAM" id="MobiDB-lite"/>
    </source>
</evidence>
<evidence type="ECO:0000256" key="3">
    <source>
        <dbReference type="ARBA" id="ARBA00015765"/>
    </source>
</evidence>
<dbReference type="CDD" id="cd01883">
    <property type="entry name" value="EF1_alpha"/>
    <property type="match status" value="1"/>
</dbReference>
<evidence type="ECO:0000256" key="1">
    <source>
        <dbReference type="ARBA" id="ARBA00004496"/>
    </source>
</evidence>
<dbReference type="GO" id="GO:0003747">
    <property type="term" value="F:translation release factor activity"/>
    <property type="evidence" value="ECO:0007669"/>
    <property type="project" value="InterPro"/>
</dbReference>
<dbReference type="GO" id="GO:0000288">
    <property type="term" value="P:nuclear-transcribed mRNA catabolic process, deadenylation-dependent decay"/>
    <property type="evidence" value="ECO:0007669"/>
    <property type="project" value="InterPro"/>
</dbReference>
<dbReference type="Gene3D" id="2.40.30.10">
    <property type="entry name" value="Translation factors"/>
    <property type="match status" value="2"/>
</dbReference>
<dbReference type="FunFam" id="3.40.50.300:FF:000503">
    <property type="entry name" value="Peptide chain release factor subunit 3"/>
    <property type="match status" value="1"/>
</dbReference>
<evidence type="ECO:0000256" key="12">
    <source>
        <dbReference type="ARBA" id="ARBA00030845"/>
    </source>
</evidence>
<evidence type="ECO:0000256" key="6">
    <source>
        <dbReference type="ARBA" id="ARBA00022737"/>
    </source>
</evidence>
<dbReference type="AlphaFoldDB" id="A0AAD9FQE6"/>
<dbReference type="InterPro" id="IPR054696">
    <property type="entry name" value="GTP-eEF1A_C"/>
</dbReference>
<feature type="compositionally biased region" description="Low complexity" evidence="14">
    <location>
        <begin position="249"/>
        <end position="259"/>
    </location>
</feature>
<dbReference type="Proteomes" id="UP001182556">
    <property type="component" value="Unassembled WGS sequence"/>
</dbReference>
<organism evidence="16 17">
    <name type="scientific">Papiliotrema laurentii</name>
    <name type="common">Cryptococcus laurentii</name>
    <dbReference type="NCBI Taxonomy" id="5418"/>
    <lineage>
        <taxon>Eukaryota</taxon>
        <taxon>Fungi</taxon>
        <taxon>Dikarya</taxon>
        <taxon>Basidiomycota</taxon>
        <taxon>Agaricomycotina</taxon>
        <taxon>Tremellomycetes</taxon>
        <taxon>Tremellales</taxon>
        <taxon>Rhynchogastremaceae</taxon>
        <taxon>Papiliotrema</taxon>
    </lineage>
</organism>
<dbReference type="PRINTS" id="PR01343">
    <property type="entry name" value="YEASTERF"/>
</dbReference>
<name>A0AAD9FQE6_PAPLA</name>
<evidence type="ECO:0000313" key="16">
    <source>
        <dbReference type="EMBL" id="KAK1922632.1"/>
    </source>
</evidence>
<feature type="region of interest" description="Disordered" evidence="14">
    <location>
        <begin position="1"/>
        <end position="259"/>
    </location>
</feature>
<keyword evidence="5" id="KW-0597">Phosphoprotein</keyword>
<dbReference type="PRINTS" id="PR00315">
    <property type="entry name" value="ELONGATNFCT"/>
</dbReference>
<dbReference type="PROSITE" id="PS00301">
    <property type="entry name" value="G_TR_1"/>
    <property type="match status" value="1"/>
</dbReference>
<feature type="compositionally biased region" description="Polar residues" evidence="14">
    <location>
        <begin position="102"/>
        <end position="135"/>
    </location>
</feature>
<dbReference type="EMBL" id="JAODAN010000008">
    <property type="protein sequence ID" value="KAK1922632.1"/>
    <property type="molecule type" value="Genomic_DNA"/>
</dbReference>
<feature type="compositionally biased region" description="Low complexity" evidence="14">
    <location>
        <begin position="29"/>
        <end position="50"/>
    </location>
</feature>
<feature type="domain" description="Tr-type G" evidence="15">
    <location>
        <begin position="318"/>
        <end position="544"/>
    </location>
</feature>
<dbReference type="InterPro" id="IPR003285">
    <property type="entry name" value="Sup35"/>
</dbReference>
<dbReference type="Gene3D" id="3.40.50.300">
    <property type="entry name" value="P-loop containing nucleotide triphosphate hydrolases"/>
    <property type="match status" value="1"/>
</dbReference>
<evidence type="ECO:0000313" key="17">
    <source>
        <dbReference type="Proteomes" id="UP001182556"/>
    </source>
</evidence>
<evidence type="ECO:0000256" key="2">
    <source>
        <dbReference type="ARBA" id="ARBA00007249"/>
    </source>
</evidence>
<dbReference type="GO" id="GO:0003924">
    <property type="term" value="F:GTPase activity"/>
    <property type="evidence" value="ECO:0007669"/>
    <property type="project" value="InterPro"/>
</dbReference>
<dbReference type="CDD" id="cd04089">
    <property type="entry name" value="eRF3_II"/>
    <property type="match status" value="1"/>
</dbReference>
<dbReference type="Pfam" id="PF00009">
    <property type="entry name" value="GTP_EFTU"/>
    <property type="match status" value="1"/>
</dbReference>
<feature type="compositionally biased region" description="Basic and acidic residues" evidence="14">
    <location>
        <begin position="196"/>
        <end position="233"/>
    </location>
</feature>
<dbReference type="InterPro" id="IPR000795">
    <property type="entry name" value="T_Tr_GTP-bd_dom"/>
</dbReference>
<evidence type="ECO:0000256" key="8">
    <source>
        <dbReference type="ARBA" id="ARBA00022917"/>
    </source>
</evidence>
<dbReference type="PROSITE" id="PS51722">
    <property type="entry name" value="G_TR_2"/>
    <property type="match status" value="1"/>
</dbReference>
<feature type="compositionally biased region" description="Gly residues" evidence="14">
    <location>
        <begin position="51"/>
        <end position="62"/>
    </location>
</feature>
<protein>
    <recommendedName>
        <fullName evidence="3">Eukaryotic peptide chain release factor GTP-binding subunit</fullName>
    </recommendedName>
    <alternativeName>
        <fullName evidence="13">ERF-3</fullName>
    </alternativeName>
    <alternativeName>
        <fullName evidence="12">ERF2</fullName>
    </alternativeName>
    <alternativeName>
        <fullName evidence="10">Polypeptide release factor 3</fullName>
    </alternativeName>
    <alternativeName>
        <fullName evidence="11">Translation release factor 3</fullName>
    </alternativeName>
</protein>
<feature type="compositionally biased region" description="Low complexity" evidence="14">
    <location>
        <begin position="63"/>
        <end position="95"/>
    </location>
</feature>
<dbReference type="GO" id="GO:0005525">
    <property type="term" value="F:GTP binding"/>
    <property type="evidence" value="ECO:0007669"/>
    <property type="project" value="UniProtKB-KW"/>
</dbReference>
<evidence type="ECO:0000256" key="5">
    <source>
        <dbReference type="ARBA" id="ARBA00022553"/>
    </source>
</evidence>
<keyword evidence="9" id="KW-0342">GTP-binding</keyword>
<reference evidence="16" key="1">
    <citation type="submission" date="2023-02" db="EMBL/GenBank/DDBJ databases">
        <title>Identification and recombinant expression of a fungal hydrolase from Papiliotrema laurentii that hydrolyzes apple cutin and clears colloidal polyester polyurethane.</title>
        <authorList>
            <consortium name="DOE Joint Genome Institute"/>
            <person name="Roman V.A."/>
            <person name="Bojanowski C."/>
            <person name="Crable B.R."/>
            <person name="Wagner D.N."/>
            <person name="Hung C.S."/>
            <person name="Nadeau L.J."/>
            <person name="Schratz L."/>
            <person name="Haridas S."/>
            <person name="Pangilinan J."/>
            <person name="Lipzen A."/>
            <person name="Na H."/>
            <person name="Yan M."/>
            <person name="Ng V."/>
            <person name="Grigoriev I.V."/>
            <person name="Spatafora J.W."/>
            <person name="Barlow D."/>
            <person name="Biffinger J."/>
            <person name="Kelley-Loughnane N."/>
            <person name="Varaljay V.A."/>
            <person name="Crookes-Goodson W.J."/>
        </authorList>
    </citation>
    <scope>NUCLEOTIDE SEQUENCE</scope>
    <source>
        <strain evidence="16">5307AH</strain>
    </source>
</reference>
<keyword evidence="8" id="KW-0648">Protein biosynthesis</keyword>
<dbReference type="InterPro" id="IPR027417">
    <property type="entry name" value="P-loop_NTPase"/>
</dbReference>
<evidence type="ECO:0000259" key="15">
    <source>
        <dbReference type="PROSITE" id="PS51722"/>
    </source>
</evidence>
<dbReference type="SUPFAM" id="SSF52540">
    <property type="entry name" value="P-loop containing nucleoside triphosphate hydrolases"/>
    <property type="match status" value="1"/>
</dbReference>
<dbReference type="Pfam" id="PF03144">
    <property type="entry name" value="GTP_EFTU_D2"/>
    <property type="match status" value="1"/>
</dbReference>
<comment type="similarity">
    <text evidence="2">Belongs to the TRAFAC class translation factor GTPase superfamily. Classic translation factor GTPase family. EF-Tu/EF-1A subfamily.</text>
</comment>
<keyword evidence="6" id="KW-0677">Repeat</keyword>
<dbReference type="FunFam" id="2.40.30.10:FF:000020">
    <property type="entry name" value="Translation elongation factor EF-1"/>
    <property type="match status" value="1"/>
</dbReference>
<dbReference type="GO" id="GO:0005829">
    <property type="term" value="C:cytosol"/>
    <property type="evidence" value="ECO:0007669"/>
    <property type="project" value="GOC"/>
</dbReference>
<proteinExistence type="inferred from homology"/>
<dbReference type="SUPFAM" id="SSF50465">
    <property type="entry name" value="EF-Tu/eEF-1alpha/eIF2-gamma C-terminal domain"/>
    <property type="match status" value="1"/>
</dbReference>
<dbReference type="InterPro" id="IPR004161">
    <property type="entry name" value="EFTu-like_2"/>
</dbReference>
<dbReference type="PANTHER" id="PTHR23115">
    <property type="entry name" value="TRANSLATION FACTOR"/>
    <property type="match status" value="1"/>
</dbReference>
<evidence type="ECO:0000256" key="4">
    <source>
        <dbReference type="ARBA" id="ARBA00022490"/>
    </source>
</evidence>
<evidence type="ECO:0000256" key="13">
    <source>
        <dbReference type="ARBA" id="ARBA00031881"/>
    </source>
</evidence>
<accession>A0AAD9FQE6</accession>
<evidence type="ECO:0000256" key="11">
    <source>
        <dbReference type="ARBA" id="ARBA00030210"/>
    </source>
</evidence>
<dbReference type="InterPro" id="IPR031157">
    <property type="entry name" value="G_TR_CS"/>
</dbReference>
<sequence length="758" mass="82057">MSGGPPNFNPGAFEFRPGQGQAFVPRGAQQQQPQQGQGQDPYAMYGQQQQYGGGYPQQGYGGYNQQQQGYGGYAPQQGYYQQYPSQPQQPQQPQQRAFVPGQRSTFVPPQQSRPVQGFQPPTINANATSGGSAPSLSIGGGAAKPAPSLSIGGGAPKAAPSLSIGGGGAPKAAPSLSIGGAPKAAPSLSIGGGKAAAKEEKKVEEKRPEPKVEETKPEFKEEIKEEKKIEEAPKPAPAPASVPSTKLETAPSPAPTAVAPDTDAQVKVVKSSGTATPTNFSKVSAKSDADAVYKEQAAAGAEIMRDLYGDDAVDQNIKTHLNIMFAGHVDAGKSTMGGQLLFLTGAVDKRTMEKYEQEAKAAGKDTWYLSWALDSGKEERAQGKTVEVGRAYFETEKRRYTILDAPGHKTFVPSMITGAAQADVAMLVLSGRKGEFETGFEREGQTREHAMLIKNNGINKLVLVVNKMDDPTVNWDKGRFDEIQAKITPFLKALGFNPKTDLTFIPVSAQMGHNMKDPLDKKIASWYEGPTLLEFLDNFEVLDRDINAPFMFPVAERYNELGTCVMGKVESGRVKKGDKLVIMPNKSQVEVAAIFTEQADEMEQAFCGDNIRMRLRGVSDEEVQPGMVITSTVAPVKVATRFRADFSVIDAKNIITNGYQAVLHAHTVSEEVTLVSLLNYYDKKTKRKSKKPPQFAKQGMLVSCLFETAAPICIERFQDYKMLGRFTLRDEGKTVGIGKITKLIPKEDMPDVSGLKVE</sequence>
<dbReference type="SUPFAM" id="SSF50447">
    <property type="entry name" value="Translation proteins"/>
    <property type="match status" value="1"/>
</dbReference>
<comment type="subcellular location">
    <subcellularLocation>
        <location evidence="1">Cytoplasm</location>
    </subcellularLocation>
</comment>
<keyword evidence="16" id="KW-0251">Elongation factor</keyword>
<dbReference type="GO" id="GO:0003746">
    <property type="term" value="F:translation elongation factor activity"/>
    <property type="evidence" value="ECO:0007669"/>
    <property type="project" value="UniProtKB-KW"/>
</dbReference>
<gene>
    <name evidence="16" type="ORF">DB88DRAFT_495774</name>
</gene>
<evidence type="ECO:0000256" key="7">
    <source>
        <dbReference type="ARBA" id="ARBA00022741"/>
    </source>
</evidence>
<keyword evidence="7" id="KW-0547">Nucleotide-binding</keyword>
<dbReference type="InterPro" id="IPR050100">
    <property type="entry name" value="TRAFAC_GTPase_members"/>
</dbReference>